<gene>
    <name evidence="2" type="ORF">HF086_012915</name>
</gene>
<name>A0A922SIX2_SPOEX</name>
<evidence type="ECO:0000256" key="1">
    <source>
        <dbReference type="SAM" id="MobiDB-lite"/>
    </source>
</evidence>
<evidence type="ECO:0000313" key="3">
    <source>
        <dbReference type="Proteomes" id="UP000814243"/>
    </source>
</evidence>
<sequence length="115" mass="11909">MADSPETEQKPTISNTHRVSLPTVLCTPESTDDNSDISIKVNSIISSDSKMSLPSNLGTPTSPLRLSSPLSLPSSPCVKNSPQSTNSLPNPNPKPMTSSTGSNKSVVNTGSATGK</sequence>
<protein>
    <submittedName>
        <fullName evidence="2">Uncharacterized protein</fullName>
    </submittedName>
</protein>
<feature type="compositionally biased region" description="Polar residues" evidence="1">
    <location>
        <begin position="36"/>
        <end position="61"/>
    </location>
</feature>
<proteinExistence type="predicted"/>
<dbReference type="Proteomes" id="UP000814243">
    <property type="component" value="Unassembled WGS sequence"/>
</dbReference>
<evidence type="ECO:0000313" key="2">
    <source>
        <dbReference type="EMBL" id="KAH9639305.1"/>
    </source>
</evidence>
<organism evidence="2 3">
    <name type="scientific">Spodoptera exigua</name>
    <name type="common">Beet armyworm</name>
    <name type="synonym">Noctua fulgens</name>
    <dbReference type="NCBI Taxonomy" id="7107"/>
    <lineage>
        <taxon>Eukaryota</taxon>
        <taxon>Metazoa</taxon>
        <taxon>Ecdysozoa</taxon>
        <taxon>Arthropoda</taxon>
        <taxon>Hexapoda</taxon>
        <taxon>Insecta</taxon>
        <taxon>Pterygota</taxon>
        <taxon>Neoptera</taxon>
        <taxon>Endopterygota</taxon>
        <taxon>Lepidoptera</taxon>
        <taxon>Glossata</taxon>
        <taxon>Ditrysia</taxon>
        <taxon>Noctuoidea</taxon>
        <taxon>Noctuidae</taxon>
        <taxon>Amphipyrinae</taxon>
        <taxon>Spodoptera</taxon>
    </lineage>
</organism>
<dbReference type="EMBL" id="JACEFF010000345">
    <property type="protein sequence ID" value="KAH9639305.1"/>
    <property type="molecule type" value="Genomic_DNA"/>
</dbReference>
<feature type="region of interest" description="Disordered" evidence="1">
    <location>
        <begin position="1"/>
        <end position="115"/>
    </location>
</feature>
<feature type="compositionally biased region" description="Low complexity" evidence="1">
    <location>
        <begin position="62"/>
        <end position="76"/>
    </location>
</feature>
<accession>A0A922SIX2</accession>
<reference evidence="2" key="1">
    <citation type="journal article" date="2021" name="G3 (Bethesda)">
        <title>Genome and transcriptome analysis of the beet armyworm Spodoptera exigua reveals targets for pest control. .</title>
        <authorList>
            <person name="Simon S."/>
            <person name="Breeschoten T."/>
            <person name="Jansen H.J."/>
            <person name="Dirks R.P."/>
            <person name="Schranz M.E."/>
            <person name="Ros V.I.D."/>
        </authorList>
    </citation>
    <scope>NUCLEOTIDE SEQUENCE</scope>
    <source>
        <strain evidence="2">TB_SE_WUR_2020</strain>
    </source>
</reference>
<feature type="compositionally biased region" description="Polar residues" evidence="1">
    <location>
        <begin position="77"/>
        <end position="115"/>
    </location>
</feature>
<comment type="caution">
    <text evidence="2">The sequence shown here is derived from an EMBL/GenBank/DDBJ whole genome shotgun (WGS) entry which is preliminary data.</text>
</comment>
<dbReference type="AlphaFoldDB" id="A0A922SIX2"/>